<dbReference type="GO" id="GO:0005829">
    <property type="term" value="C:cytosol"/>
    <property type="evidence" value="ECO:0007669"/>
    <property type="project" value="TreeGrafter"/>
</dbReference>
<dbReference type="AlphaFoldDB" id="A0A6L6YDZ9"/>
<dbReference type="Proteomes" id="UP000472580">
    <property type="component" value="Unassembled WGS sequence"/>
</dbReference>
<name>A0A6L6YDZ9_9BURK</name>
<dbReference type="SFLD" id="SFLDG01135">
    <property type="entry name" value="C1.5.6:_HAD__Beta-PGM__Phospha"/>
    <property type="match status" value="1"/>
</dbReference>
<dbReference type="NCBIfam" id="TIGR01509">
    <property type="entry name" value="HAD-SF-IA-v3"/>
    <property type="match status" value="1"/>
</dbReference>
<dbReference type="InterPro" id="IPR023198">
    <property type="entry name" value="PGP-like_dom2"/>
</dbReference>
<sequence>MTPYKFAVFDFDGTLVDSVDAIAKGIQKANQTIGIKPVSYETAKSVIGLGFKDIIPIVASDLDPARYEEYKNIYVGYFLQSDPYLKLFPKVLDLMDRLHEAGIKTAIATGKSRKGLSRIVNRMGIEAYFDDSVTSDEAKPKPDPLMLHMLMERGGFKPSDMVMVGDTEHDIRLAKAAGVDAIAVSWGAAPRLRLEEYQPKHIANTMDELASMLGVRV</sequence>
<dbReference type="RefSeq" id="WP_160334330.1">
    <property type="nucleotide sequence ID" value="NZ_CALPCR010000010.1"/>
</dbReference>
<dbReference type="Gene3D" id="1.10.150.240">
    <property type="entry name" value="Putative phosphatase, domain 2"/>
    <property type="match status" value="1"/>
</dbReference>
<dbReference type="PANTHER" id="PTHR43434">
    <property type="entry name" value="PHOSPHOGLYCOLATE PHOSPHATASE"/>
    <property type="match status" value="1"/>
</dbReference>
<dbReference type="PANTHER" id="PTHR43434:SF24">
    <property type="entry name" value="HYDROLASE-RELATED"/>
    <property type="match status" value="1"/>
</dbReference>
<keyword evidence="1" id="KW-0378">Hydrolase</keyword>
<dbReference type="SFLD" id="SFLDG01129">
    <property type="entry name" value="C1.5:_HAD__Beta-PGM__Phosphata"/>
    <property type="match status" value="1"/>
</dbReference>
<dbReference type="GO" id="GO:0008967">
    <property type="term" value="F:phosphoglycolate phosphatase activity"/>
    <property type="evidence" value="ECO:0007669"/>
    <property type="project" value="TreeGrafter"/>
</dbReference>
<dbReference type="InterPro" id="IPR036412">
    <property type="entry name" value="HAD-like_sf"/>
</dbReference>
<dbReference type="SUPFAM" id="SSF56784">
    <property type="entry name" value="HAD-like"/>
    <property type="match status" value="1"/>
</dbReference>
<gene>
    <name evidence="1" type="ORF">E5987_01570</name>
</gene>
<keyword evidence="2" id="KW-1185">Reference proteome</keyword>
<protein>
    <submittedName>
        <fullName evidence="1">HAD-IA family hydrolase</fullName>
    </submittedName>
</protein>
<dbReference type="EMBL" id="WSRP01000003">
    <property type="protein sequence ID" value="MVX55895.1"/>
    <property type="molecule type" value="Genomic_DNA"/>
</dbReference>
<evidence type="ECO:0000313" key="1">
    <source>
        <dbReference type="EMBL" id="MVX55895.1"/>
    </source>
</evidence>
<organism evidence="1 2">
    <name type="scientific">Parasutterella muris</name>
    <dbReference type="NCBI Taxonomy" id="2565572"/>
    <lineage>
        <taxon>Bacteria</taxon>
        <taxon>Pseudomonadati</taxon>
        <taxon>Pseudomonadota</taxon>
        <taxon>Betaproteobacteria</taxon>
        <taxon>Burkholderiales</taxon>
        <taxon>Sutterellaceae</taxon>
        <taxon>Parasutterella</taxon>
    </lineage>
</organism>
<reference evidence="1 2" key="1">
    <citation type="submission" date="2019-12" db="EMBL/GenBank/DDBJ databases">
        <title>Microbes associate with the intestines of laboratory mice.</title>
        <authorList>
            <person name="Navarre W."/>
            <person name="Wong E."/>
        </authorList>
    </citation>
    <scope>NUCLEOTIDE SEQUENCE [LARGE SCALE GENOMIC DNA]</scope>
    <source>
        <strain evidence="1 2">NM82_D38</strain>
    </source>
</reference>
<dbReference type="InterPro" id="IPR006439">
    <property type="entry name" value="HAD-SF_hydro_IA"/>
</dbReference>
<dbReference type="Pfam" id="PF13419">
    <property type="entry name" value="HAD_2"/>
    <property type="match status" value="1"/>
</dbReference>
<proteinExistence type="predicted"/>
<comment type="caution">
    <text evidence="1">The sequence shown here is derived from an EMBL/GenBank/DDBJ whole genome shotgun (WGS) entry which is preliminary data.</text>
</comment>
<dbReference type="InterPro" id="IPR050155">
    <property type="entry name" value="HAD-like_hydrolase_sf"/>
</dbReference>
<evidence type="ECO:0000313" key="2">
    <source>
        <dbReference type="Proteomes" id="UP000472580"/>
    </source>
</evidence>
<dbReference type="GO" id="GO:0006281">
    <property type="term" value="P:DNA repair"/>
    <property type="evidence" value="ECO:0007669"/>
    <property type="project" value="TreeGrafter"/>
</dbReference>
<dbReference type="SFLD" id="SFLDS00003">
    <property type="entry name" value="Haloacid_Dehalogenase"/>
    <property type="match status" value="1"/>
</dbReference>
<accession>A0A6L6YDZ9</accession>
<dbReference type="Gene3D" id="3.40.50.1000">
    <property type="entry name" value="HAD superfamily/HAD-like"/>
    <property type="match status" value="1"/>
</dbReference>
<dbReference type="InterPro" id="IPR023214">
    <property type="entry name" value="HAD_sf"/>
</dbReference>
<dbReference type="NCBIfam" id="TIGR01549">
    <property type="entry name" value="HAD-SF-IA-v1"/>
    <property type="match status" value="1"/>
</dbReference>
<dbReference type="InterPro" id="IPR041492">
    <property type="entry name" value="HAD_2"/>
</dbReference>
<dbReference type="OrthoDB" id="9782449at2"/>